<evidence type="ECO:0000256" key="1">
    <source>
        <dbReference type="ARBA" id="ARBA00001971"/>
    </source>
</evidence>
<dbReference type="PANTHER" id="PTHR24305:SF166">
    <property type="entry name" value="CYTOCHROME P450 12A4, MITOCHONDRIAL-RELATED"/>
    <property type="match status" value="1"/>
</dbReference>
<keyword evidence="3" id="KW-0479">Metal-binding</keyword>
<dbReference type="PROSITE" id="PS00086">
    <property type="entry name" value="CYTOCHROME_P450"/>
    <property type="match status" value="1"/>
</dbReference>
<evidence type="ECO:0000313" key="5">
    <source>
        <dbReference type="EMBL" id="GAP38850.1"/>
    </source>
</evidence>
<keyword evidence="4" id="KW-0472">Membrane</keyword>
<evidence type="ECO:0000256" key="4">
    <source>
        <dbReference type="SAM" id="Phobius"/>
    </source>
</evidence>
<dbReference type="STRING" id="1547922.ISF6_5509"/>
<feature type="transmembrane region" description="Helical" evidence="4">
    <location>
        <begin position="84"/>
        <end position="103"/>
    </location>
</feature>
<feature type="binding site" description="axial binding residue" evidence="3">
    <location>
        <position position="809"/>
    </location>
    <ligand>
        <name>heme</name>
        <dbReference type="ChEBI" id="CHEBI:30413"/>
    </ligand>
    <ligandPart>
        <name>Fe</name>
        <dbReference type="ChEBI" id="CHEBI:18248"/>
    </ligandPart>
</feature>
<keyword evidence="4" id="KW-1133">Transmembrane helix</keyword>
<dbReference type="GO" id="GO:0016705">
    <property type="term" value="F:oxidoreductase activity, acting on paired donors, with incorporation or reduction of molecular oxygen"/>
    <property type="evidence" value="ECO:0007669"/>
    <property type="project" value="InterPro"/>
</dbReference>
<dbReference type="Proteomes" id="UP000037660">
    <property type="component" value="Unassembled WGS sequence"/>
</dbReference>
<feature type="transmembrane region" description="Helical" evidence="4">
    <location>
        <begin position="145"/>
        <end position="169"/>
    </location>
</feature>
<dbReference type="EMBL" id="BBYR01000094">
    <property type="protein sequence ID" value="GAP38850.1"/>
    <property type="molecule type" value="Genomic_DNA"/>
</dbReference>
<dbReference type="GO" id="GO:0020037">
    <property type="term" value="F:heme binding"/>
    <property type="evidence" value="ECO:0007669"/>
    <property type="project" value="InterPro"/>
</dbReference>
<keyword evidence="6" id="KW-1185">Reference proteome</keyword>
<dbReference type="Pfam" id="PF00067">
    <property type="entry name" value="p450"/>
    <property type="match status" value="1"/>
</dbReference>
<gene>
    <name evidence="5" type="ORF">ISF6_5509</name>
</gene>
<dbReference type="InterPro" id="IPR001128">
    <property type="entry name" value="Cyt_P450"/>
</dbReference>
<reference evidence="5 6" key="2">
    <citation type="journal article" date="2016" name="Science">
        <title>A bacterium that degrades and assimilates poly(ethylene terephthalate).</title>
        <authorList>
            <person name="Yoshida S."/>
            <person name="Hiraga K."/>
            <person name="Takehana T."/>
            <person name="Taniguchi I."/>
            <person name="Yamaji H."/>
            <person name="Maeda Y."/>
            <person name="Toyohara K."/>
            <person name="Miyamoto K."/>
            <person name="Kimura Y."/>
            <person name="Oda K."/>
        </authorList>
    </citation>
    <scope>NUCLEOTIDE SEQUENCE [LARGE SCALE GENOMIC DNA]</scope>
    <source>
        <strain evidence="6">NBRC 110686 / TISTR 2288 / 201-F6</strain>
    </source>
</reference>
<reference evidence="6" key="1">
    <citation type="submission" date="2015-07" db="EMBL/GenBank/DDBJ databases">
        <title>Discovery of a poly(ethylene terephthalate assimilation.</title>
        <authorList>
            <person name="Yoshida S."/>
            <person name="Hiraga K."/>
            <person name="Takehana T."/>
            <person name="Taniguchi I."/>
            <person name="Yamaji H."/>
            <person name="Maeda Y."/>
            <person name="Toyohara K."/>
            <person name="Miyamoto K."/>
            <person name="Kimura Y."/>
            <person name="Oda K."/>
        </authorList>
    </citation>
    <scope>NUCLEOTIDE SEQUENCE [LARGE SCALE GENOMIC DNA]</scope>
    <source>
        <strain evidence="6">NBRC 110686 / TISTR 2288 / 201-F6</strain>
    </source>
</reference>
<accession>A0A0K8P9J3</accession>
<dbReference type="InterPro" id="IPR017972">
    <property type="entry name" value="Cyt_P450_CS"/>
</dbReference>
<dbReference type="SUPFAM" id="SSF53474">
    <property type="entry name" value="alpha/beta-Hydrolases"/>
    <property type="match status" value="1"/>
</dbReference>
<keyword evidence="4" id="KW-0812">Transmembrane</keyword>
<evidence type="ECO:0008006" key="7">
    <source>
        <dbReference type="Google" id="ProtNLM"/>
    </source>
</evidence>
<dbReference type="InterPro" id="IPR036396">
    <property type="entry name" value="Cyt_P450_sf"/>
</dbReference>
<evidence type="ECO:0000256" key="3">
    <source>
        <dbReference type="PIRSR" id="PIRSR602401-1"/>
    </source>
</evidence>
<name>A0A0K8P9J3_PISS1</name>
<comment type="cofactor">
    <cofactor evidence="1 3">
        <name>heme</name>
        <dbReference type="ChEBI" id="CHEBI:30413"/>
    </cofactor>
</comment>
<dbReference type="SUPFAM" id="SSF48264">
    <property type="entry name" value="Cytochrome P450"/>
    <property type="match status" value="1"/>
</dbReference>
<dbReference type="GO" id="GO:0005506">
    <property type="term" value="F:iron ion binding"/>
    <property type="evidence" value="ECO:0007669"/>
    <property type="project" value="InterPro"/>
</dbReference>
<comment type="caution">
    <text evidence="5">The sequence shown here is derived from an EMBL/GenBank/DDBJ whole genome shotgun (WGS) entry which is preliminary data.</text>
</comment>
<protein>
    <recommendedName>
        <fullName evidence="7">Cytochrome P450</fullName>
    </recommendedName>
</protein>
<dbReference type="PRINTS" id="PR00463">
    <property type="entry name" value="EP450I"/>
</dbReference>
<feature type="transmembrane region" description="Helical" evidence="4">
    <location>
        <begin position="115"/>
        <end position="139"/>
    </location>
</feature>
<dbReference type="PROSITE" id="PS00018">
    <property type="entry name" value="EF_HAND_1"/>
    <property type="match status" value="1"/>
</dbReference>
<proteinExistence type="inferred from homology"/>
<dbReference type="AlphaFoldDB" id="A0A0K8P9J3"/>
<dbReference type="InterPro" id="IPR002401">
    <property type="entry name" value="Cyt_P450_E_grp-I"/>
</dbReference>
<dbReference type="InterPro" id="IPR050121">
    <property type="entry name" value="Cytochrome_P450_monoxygenase"/>
</dbReference>
<dbReference type="GO" id="GO:0004497">
    <property type="term" value="F:monooxygenase activity"/>
    <property type="evidence" value="ECO:0007669"/>
    <property type="project" value="InterPro"/>
</dbReference>
<dbReference type="PANTHER" id="PTHR24305">
    <property type="entry name" value="CYTOCHROME P450"/>
    <property type="match status" value="1"/>
</dbReference>
<comment type="similarity">
    <text evidence="2">Belongs to the cytochrome P450 family.</text>
</comment>
<organism evidence="5 6">
    <name type="scientific">Piscinibacter sakaiensis</name>
    <name type="common">Ideonella sakaiensis</name>
    <dbReference type="NCBI Taxonomy" id="1547922"/>
    <lineage>
        <taxon>Bacteria</taxon>
        <taxon>Pseudomonadati</taxon>
        <taxon>Pseudomonadota</taxon>
        <taxon>Betaproteobacteria</taxon>
        <taxon>Burkholderiales</taxon>
        <taxon>Sphaerotilaceae</taxon>
        <taxon>Piscinibacter</taxon>
    </lineage>
</organism>
<keyword evidence="3" id="KW-0349">Heme</keyword>
<evidence type="ECO:0000313" key="6">
    <source>
        <dbReference type="Proteomes" id="UP000037660"/>
    </source>
</evidence>
<dbReference type="InterPro" id="IPR029058">
    <property type="entry name" value="AB_hydrolase_fold"/>
</dbReference>
<evidence type="ECO:0000256" key="2">
    <source>
        <dbReference type="ARBA" id="ARBA00010617"/>
    </source>
</evidence>
<keyword evidence="3" id="KW-0408">Iron</keyword>
<dbReference type="InterPro" id="IPR018247">
    <property type="entry name" value="EF_Hand_1_Ca_BS"/>
</dbReference>
<sequence>MYYLAGFDTRSARHYHRFYAEEAARQQAIDGCRYDVGDCLPSGPQAWQWSVRRDGPGGPVETEYCFLAWNDVIHAHWPRSALRVAAALLPAYVAFVRGGLLAGTRRLSRAFHWMLLLPALYSVAALLLAGLGAAGGAWVARAAGAAPWAAGAAAVAAALAVGGAGLALAERQRVYWLARAWIFMRAWARGLPVLDERWPAFAQRVEDDRRRDPVDETLLVGHSAGSMTAAMVAAHWLDQQPPCAHDASVKLMTIGSATPLLGLIPEAGWFRAAMRRVAESGMAWVDYTAPSDPLCYALIDPFRGCGVDIAAAPGYQAKSARFDRMFDPSRYHAIRRDFFAIHFQYLKATDHPVRNDYFSLTAGPLPLEAELGDTLKVTARPAGGADAAAGTGGRAGAEAGCGAGACPVAHRPPRPGPRSRIALLGGLFSRDGRSMLNLLPERAYTVQMGSATLAGQRLFLVNAPPTVREVLAERAADFPKHHYLAEILQPLIGISLFNANGADWARQRRLVDQAFALAGLRRAFPLMSAAVDDLLARCDAVADGRPWDADAAMSGVTADIIFRTLLSMPLTPQAAQRVHEDFRGYQANAQRVMGLSALRLPTRWHLARCRRQGAAIRAAFDAPIRARWAAVEAGAPDQPEDMLAALIAARDPDTGGRLGVDDLVDQVGTLFLAGHETSASTLAWALYLLACEPARQAALRADVQALWRDRPPAYGDTRALGRVHDVFRETLRLYPPIAFYLREAAAPTALRGKPVARGDMVAVSPWLVHRHRGLWERPDDFDPDRFDTPAGRASLRSAYLPFGDGPRACPGAAFATQESVLVLARLLQHHVIEPLPGAVPRPTARLTLRSANGVQLRLRRLPQAAAPAGPG</sequence>
<dbReference type="PRINTS" id="PR00385">
    <property type="entry name" value="P450"/>
</dbReference>
<dbReference type="Gene3D" id="1.10.630.10">
    <property type="entry name" value="Cytochrome P450"/>
    <property type="match status" value="1"/>
</dbReference>